<gene>
    <name evidence="1" type="ORF">KXJ69_06570</name>
</gene>
<dbReference type="InterPro" id="IPR008514">
    <property type="entry name" value="T6SS_Hcp"/>
</dbReference>
<dbReference type="AlphaFoldDB" id="A0A9X1FNI2"/>
<name>A0A9X1FNI2_9FLAO</name>
<dbReference type="RefSeq" id="WP_219052176.1">
    <property type="nucleotide sequence ID" value="NZ_JAHWDP010000002.1"/>
</dbReference>
<organism evidence="1 2">
    <name type="scientific">Halomarinibacterium sedimenti</name>
    <dbReference type="NCBI Taxonomy" id="2857106"/>
    <lineage>
        <taxon>Bacteria</taxon>
        <taxon>Pseudomonadati</taxon>
        <taxon>Bacteroidota</taxon>
        <taxon>Flavobacteriia</taxon>
        <taxon>Flavobacteriales</taxon>
        <taxon>Flavobacteriaceae</taxon>
        <taxon>Halomarinibacterium</taxon>
    </lineage>
</organism>
<keyword evidence="2" id="KW-1185">Reference proteome</keyword>
<reference evidence="1" key="1">
    <citation type="submission" date="2021-07" db="EMBL/GenBank/DDBJ databases">
        <title>Aureisphaera sp. CAU 1614 isolated from sea sediment.</title>
        <authorList>
            <person name="Kim W."/>
        </authorList>
    </citation>
    <scope>NUCLEOTIDE SEQUENCE</scope>
    <source>
        <strain evidence="1">CAU 1614</strain>
    </source>
</reference>
<protein>
    <submittedName>
        <fullName evidence="1">Type VI secretion system tube protein Hcp</fullName>
    </submittedName>
</protein>
<dbReference type="Proteomes" id="UP001138686">
    <property type="component" value="Unassembled WGS sequence"/>
</dbReference>
<accession>A0A9X1FNI2</accession>
<sequence>MKTKIIIIALIAITGIASHLFGQELVSKSEEFDLEKNIKCKITPTEMGYSLEFQYYTKPPTNVAMDQASRKKGYDHYISKSEYSVSYVDNTITEIKSPRDAASGMATGKRQHKPIGITSSIDKSTPYLYKRESSNGTTAEISTAMVSGGGVGKVNMQDIHFTKRCAGNSSVFLVTNGESVIPTGECPNGNCELKIEWTWNDGTLRAESDTVNPEVTRNSVIFVLKIEDGVCTAMAINEKGLPGEKATKTKPKN</sequence>
<dbReference type="Pfam" id="PF05638">
    <property type="entry name" value="T6SS_HCP"/>
    <property type="match status" value="1"/>
</dbReference>
<comment type="caution">
    <text evidence="1">The sequence shown here is derived from an EMBL/GenBank/DDBJ whole genome shotgun (WGS) entry which is preliminary data.</text>
</comment>
<evidence type="ECO:0000313" key="2">
    <source>
        <dbReference type="Proteomes" id="UP001138686"/>
    </source>
</evidence>
<evidence type="ECO:0000313" key="1">
    <source>
        <dbReference type="EMBL" id="MBW2937764.1"/>
    </source>
</evidence>
<proteinExistence type="predicted"/>
<dbReference type="EMBL" id="JAHWDP010000002">
    <property type="protein sequence ID" value="MBW2937764.1"/>
    <property type="molecule type" value="Genomic_DNA"/>
</dbReference>